<gene>
    <name evidence="1" type="ORF">Q4Q39_01880</name>
</gene>
<keyword evidence="2" id="KW-1185">Reference proteome</keyword>
<dbReference type="PROSITE" id="PS51257">
    <property type="entry name" value="PROKAR_LIPOPROTEIN"/>
    <property type="match status" value="1"/>
</dbReference>
<evidence type="ECO:0000313" key="1">
    <source>
        <dbReference type="EMBL" id="MDO5986141.1"/>
    </source>
</evidence>
<reference evidence="1" key="1">
    <citation type="submission" date="2023-07" db="EMBL/GenBank/DDBJ databases">
        <title>Two novel species in the genus Flavivirga.</title>
        <authorList>
            <person name="Kwon K."/>
        </authorList>
    </citation>
    <scope>NUCLEOTIDE SEQUENCE</scope>
    <source>
        <strain evidence="1">KACC 14157</strain>
    </source>
</reference>
<accession>A0ABT8WWT2</accession>
<sequence length="385" mass="45051">MKITRLVISIFSLMLVSSCREYIDKKTTNHQYFDKSVSDTISTEKLIAVTDEEHLQYGVRVAYVNEKNDTIIPFGKYAYYGTDTLEYYANVLEHPNDTTYRRLIAIDRNQNVLFDAVVFNNGPEPFVEGLTRVIRNGKMGFANKFGQVVIPCVYDFAKSFKNGKAEVTYNATEYLNMDKHKKVESDEWFMIDEKGNRLKNDCDIGYNLVKKNDSIIASLDIKTILEKKFWWNRWDSMNEPDLRKMTSETYRLTNIYLDGTITVIRMQKNKNAIELIIKKQLGTSKYRPDPKDILPFDYSEKKIKANEWNDFIELTNQMNFWTMPFKIDRAGPDNDGSSLLLLEGFIPKSNHYTKRNYHIVTCQTVMDSTTNFKKLYDKIYELSKK</sequence>
<dbReference type="RefSeq" id="WP_303280661.1">
    <property type="nucleotide sequence ID" value="NZ_BAABCZ010000016.1"/>
</dbReference>
<dbReference type="Proteomes" id="UP001176891">
    <property type="component" value="Unassembled WGS sequence"/>
</dbReference>
<proteinExistence type="predicted"/>
<comment type="caution">
    <text evidence="1">The sequence shown here is derived from an EMBL/GenBank/DDBJ whole genome shotgun (WGS) entry which is preliminary data.</text>
</comment>
<dbReference type="Pfam" id="PF14903">
    <property type="entry name" value="WG_beta_rep"/>
    <property type="match status" value="1"/>
</dbReference>
<protein>
    <submittedName>
        <fullName evidence="1">WG repeat-containing protein</fullName>
    </submittedName>
</protein>
<name>A0ABT8WWT2_9FLAO</name>
<dbReference type="EMBL" id="JAUOEM010000001">
    <property type="protein sequence ID" value="MDO5986141.1"/>
    <property type="molecule type" value="Genomic_DNA"/>
</dbReference>
<dbReference type="InterPro" id="IPR032774">
    <property type="entry name" value="WG_beta_rep"/>
</dbReference>
<evidence type="ECO:0000313" key="2">
    <source>
        <dbReference type="Proteomes" id="UP001176891"/>
    </source>
</evidence>
<organism evidence="1 2">
    <name type="scientific">Flavivirga amylovorans</name>
    <dbReference type="NCBI Taxonomy" id="870486"/>
    <lineage>
        <taxon>Bacteria</taxon>
        <taxon>Pseudomonadati</taxon>
        <taxon>Bacteroidota</taxon>
        <taxon>Flavobacteriia</taxon>
        <taxon>Flavobacteriales</taxon>
        <taxon>Flavobacteriaceae</taxon>
        <taxon>Flavivirga</taxon>
    </lineage>
</organism>